<keyword evidence="9" id="KW-1133">Transmembrane helix</keyword>
<feature type="transmembrane region" description="Helical" evidence="9">
    <location>
        <begin position="52"/>
        <end position="71"/>
    </location>
</feature>
<dbReference type="Pfam" id="PF00512">
    <property type="entry name" value="HisKA"/>
    <property type="match status" value="1"/>
</dbReference>
<evidence type="ECO:0000313" key="12">
    <source>
        <dbReference type="Proteomes" id="UP001499882"/>
    </source>
</evidence>
<keyword evidence="9" id="KW-0472">Membrane</keyword>
<dbReference type="SMART" id="SM00388">
    <property type="entry name" value="HisKA"/>
    <property type="match status" value="1"/>
</dbReference>
<dbReference type="InterPro" id="IPR035965">
    <property type="entry name" value="PAS-like_dom_sf"/>
</dbReference>
<dbReference type="EMBL" id="BAABKN010000027">
    <property type="protein sequence ID" value="GAA4751761.1"/>
    <property type="molecule type" value="Genomic_DNA"/>
</dbReference>
<reference evidence="12" key="1">
    <citation type="journal article" date="2019" name="Int. J. Syst. Evol. Microbiol.">
        <title>The Global Catalogue of Microorganisms (GCM) 10K type strain sequencing project: providing services to taxonomists for standard genome sequencing and annotation.</title>
        <authorList>
            <consortium name="The Broad Institute Genomics Platform"/>
            <consortium name="The Broad Institute Genome Sequencing Center for Infectious Disease"/>
            <person name="Wu L."/>
            <person name="Ma J."/>
        </authorList>
    </citation>
    <scope>NUCLEOTIDE SEQUENCE [LARGE SCALE GENOMIC DNA]</scope>
    <source>
        <strain evidence="12">JCM 18532</strain>
    </source>
</reference>
<evidence type="ECO:0000256" key="6">
    <source>
        <dbReference type="ARBA" id="ARBA00022777"/>
    </source>
</evidence>
<evidence type="ECO:0000256" key="8">
    <source>
        <dbReference type="SAM" id="Coils"/>
    </source>
</evidence>
<organism evidence="11 12">
    <name type="scientific">Nocardioides endophyticus</name>
    <dbReference type="NCBI Taxonomy" id="1353775"/>
    <lineage>
        <taxon>Bacteria</taxon>
        <taxon>Bacillati</taxon>
        <taxon>Actinomycetota</taxon>
        <taxon>Actinomycetes</taxon>
        <taxon>Propionibacteriales</taxon>
        <taxon>Nocardioidaceae</taxon>
        <taxon>Nocardioides</taxon>
    </lineage>
</organism>
<comment type="catalytic activity">
    <reaction evidence="1">
        <text>ATP + protein L-histidine = ADP + protein N-phospho-L-histidine.</text>
        <dbReference type="EC" id="2.7.13.3"/>
    </reaction>
</comment>
<evidence type="ECO:0000256" key="5">
    <source>
        <dbReference type="ARBA" id="ARBA00022679"/>
    </source>
</evidence>
<dbReference type="PROSITE" id="PS50109">
    <property type="entry name" value="HIS_KIN"/>
    <property type="match status" value="1"/>
</dbReference>
<dbReference type="SUPFAM" id="SSF55785">
    <property type="entry name" value="PYP-like sensor domain (PAS domain)"/>
    <property type="match status" value="1"/>
</dbReference>
<evidence type="ECO:0000256" key="7">
    <source>
        <dbReference type="ARBA" id="ARBA00023012"/>
    </source>
</evidence>
<dbReference type="PANTHER" id="PTHR43711:SF1">
    <property type="entry name" value="HISTIDINE KINASE 1"/>
    <property type="match status" value="1"/>
</dbReference>
<dbReference type="Gene3D" id="1.10.287.130">
    <property type="match status" value="1"/>
</dbReference>
<keyword evidence="8" id="KW-0175">Coiled coil</keyword>
<evidence type="ECO:0000256" key="4">
    <source>
        <dbReference type="ARBA" id="ARBA00022553"/>
    </source>
</evidence>
<feature type="transmembrane region" description="Helical" evidence="9">
    <location>
        <begin position="147"/>
        <end position="168"/>
    </location>
</feature>
<feature type="domain" description="Histidine kinase" evidence="10">
    <location>
        <begin position="328"/>
        <end position="545"/>
    </location>
</feature>
<dbReference type="SMART" id="SM00387">
    <property type="entry name" value="HATPase_c"/>
    <property type="match status" value="1"/>
</dbReference>
<keyword evidence="7" id="KW-0902">Two-component regulatory system</keyword>
<dbReference type="InterPro" id="IPR003661">
    <property type="entry name" value="HisK_dim/P_dom"/>
</dbReference>
<evidence type="ECO:0000256" key="1">
    <source>
        <dbReference type="ARBA" id="ARBA00000085"/>
    </source>
</evidence>
<accession>A0ABP8ZB16</accession>
<evidence type="ECO:0000313" key="11">
    <source>
        <dbReference type="EMBL" id="GAA4751761.1"/>
    </source>
</evidence>
<dbReference type="Pfam" id="PF02518">
    <property type="entry name" value="HATPase_c"/>
    <property type="match status" value="1"/>
</dbReference>
<dbReference type="RefSeq" id="WP_345529094.1">
    <property type="nucleotide sequence ID" value="NZ_BAABKN010000027.1"/>
</dbReference>
<comment type="caution">
    <text evidence="11">The sequence shown here is derived from an EMBL/GenBank/DDBJ whole genome shotgun (WGS) entry which is preliminary data.</text>
</comment>
<proteinExistence type="predicted"/>
<comment type="subcellular location">
    <subcellularLocation>
        <location evidence="2">Cell membrane</location>
    </subcellularLocation>
</comment>
<evidence type="ECO:0000259" key="10">
    <source>
        <dbReference type="PROSITE" id="PS50109"/>
    </source>
</evidence>
<name>A0ABP8ZB16_9ACTN</name>
<dbReference type="InterPro" id="IPR003594">
    <property type="entry name" value="HATPase_dom"/>
</dbReference>
<dbReference type="Gene3D" id="3.30.450.20">
    <property type="entry name" value="PAS domain"/>
    <property type="match status" value="1"/>
</dbReference>
<evidence type="ECO:0000256" key="2">
    <source>
        <dbReference type="ARBA" id="ARBA00004236"/>
    </source>
</evidence>
<dbReference type="SUPFAM" id="SSF55874">
    <property type="entry name" value="ATPase domain of HSP90 chaperone/DNA topoisomerase II/histidine kinase"/>
    <property type="match status" value="1"/>
</dbReference>
<dbReference type="PRINTS" id="PR00344">
    <property type="entry name" value="BCTRLSENSOR"/>
</dbReference>
<dbReference type="InterPro" id="IPR036890">
    <property type="entry name" value="HATPase_C_sf"/>
</dbReference>
<feature type="transmembrane region" description="Helical" evidence="9">
    <location>
        <begin position="116"/>
        <end position="140"/>
    </location>
</feature>
<keyword evidence="6 11" id="KW-0418">Kinase</keyword>
<dbReference type="InterPro" id="IPR005467">
    <property type="entry name" value="His_kinase_dom"/>
</dbReference>
<keyword evidence="9" id="KW-0812">Transmembrane</keyword>
<feature type="transmembrane region" description="Helical" evidence="9">
    <location>
        <begin position="78"/>
        <end position="96"/>
    </location>
</feature>
<gene>
    <name evidence="11" type="ORF">GCM10023350_41300</name>
</gene>
<dbReference type="Proteomes" id="UP001499882">
    <property type="component" value="Unassembled WGS sequence"/>
</dbReference>
<keyword evidence="4" id="KW-0597">Phosphoprotein</keyword>
<dbReference type="CDD" id="cd00075">
    <property type="entry name" value="HATPase"/>
    <property type="match status" value="1"/>
</dbReference>
<dbReference type="SUPFAM" id="SSF47384">
    <property type="entry name" value="Homodimeric domain of signal transducing histidine kinase"/>
    <property type="match status" value="1"/>
</dbReference>
<evidence type="ECO:0000256" key="9">
    <source>
        <dbReference type="SAM" id="Phobius"/>
    </source>
</evidence>
<protein>
    <recommendedName>
        <fullName evidence="3">histidine kinase</fullName>
        <ecNumber evidence="3">2.7.13.3</ecNumber>
    </recommendedName>
</protein>
<evidence type="ECO:0000256" key="3">
    <source>
        <dbReference type="ARBA" id="ARBA00012438"/>
    </source>
</evidence>
<dbReference type="PANTHER" id="PTHR43711">
    <property type="entry name" value="TWO-COMPONENT HISTIDINE KINASE"/>
    <property type="match status" value="1"/>
</dbReference>
<keyword evidence="5" id="KW-0808">Transferase</keyword>
<feature type="coiled-coil region" evidence="8">
    <location>
        <begin position="171"/>
        <end position="198"/>
    </location>
</feature>
<dbReference type="InterPro" id="IPR050736">
    <property type="entry name" value="Sensor_HK_Regulatory"/>
</dbReference>
<dbReference type="Gene3D" id="3.30.565.10">
    <property type="entry name" value="Histidine kinase-like ATPase, C-terminal domain"/>
    <property type="match status" value="1"/>
</dbReference>
<dbReference type="EC" id="2.7.13.3" evidence="3"/>
<keyword evidence="12" id="KW-1185">Reference proteome</keyword>
<dbReference type="InterPro" id="IPR004358">
    <property type="entry name" value="Sig_transdc_His_kin-like_C"/>
</dbReference>
<dbReference type="InterPro" id="IPR036097">
    <property type="entry name" value="HisK_dim/P_sf"/>
</dbReference>
<sequence length="550" mass="58465">MMRTAGATAWRLMWLRGEPDPRVLQLGFTVLLVAEAGLRVLGGVPDSPGSWLMAALALAATLTVVVGCVPARWRRGTIPVIAAVDIGIVGVALLSGEDGGLGLLVVLPALWLGRRYGEWGALASVAASALLITVPGLLVHGVGGAPLTYLVMIPFIAGVSSLAISGGLDVARSAQARAERGERELARALETIQAHQDTSRAIFDAAGVGLMLLDHDGELRAMNQRYGDFISLSLPEGSGLAWPGHTFAADGVTPLGPDEIPSARAARGEEFDDFRMWCGADPRTRRAVSVSARHAATESGGFLGAALAGTDITDLMQALAVKDQFVALVSHELRTPLTSIVGYVSILLEDEEDLPERVMRQLTVIARNTERLQRLVADLLQEAQHPDGAMPVDRARIDLGGIVRDCVHTARPAAERTGVELVLRCPSVLWVDADAHRFAQVVDNLVSNAVKYSLAGGQVAVELRARATEVQLIVSDAGIGICESDQSQLFTRFFRAQEAHDRAIQGIGLGLSITKSIVESHGGRIEVDSEPGRGSRFRVVLPLHIARLAS</sequence>
<dbReference type="CDD" id="cd00082">
    <property type="entry name" value="HisKA"/>
    <property type="match status" value="1"/>
</dbReference>
<dbReference type="GO" id="GO:0016301">
    <property type="term" value="F:kinase activity"/>
    <property type="evidence" value="ECO:0007669"/>
    <property type="project" value="UniProtKB-KW"/>
</dbReference>